<dbReference type="GO" id="GO:0005634">
    <property type="term" value="C:nucleus"/>
    <property type="evidence" value="ECO:0007669"/>
    <property type="project" value="UniProtKB-SubCell"/>
</dbReference>
<comment type="cofactor">
    <cofactor evidence="1">
        <name>a divalent metal cation</name>
        <dbReference type="ChEBI" id="CHEBI:60240"/>
    </cofactor>
</comment>
<dbReference type="PANTHER" id="PTHR22930">
    <property type="match status" value="1"/>
</dbReference>
<dbReference type="PRINTS" id="PR02086">
    <property type="entry name" value="PUTNUCHARBI1"/>
</dbReference>
<dbReference type="GO" id="GO:0046872">
    <property type="term" value="F:metal ion binding"/>
    <property type="evidence" value="ECO:0007669"/>
    <property type="project" value="UniProtKB-KW"/>
</dbReference>
<evidence type="ECO:0000256" key="5">
    <source>
        <dbReference type="ARBA" id="ARBA00015519"/>
    </source>
</evidence>
<evidence type="ECO:0000256" key="4">
    <source>
        <dbReference type="ARBA" id="ARBA00006958"/>
    </source>
</evidence>
<keyword evidence="7" id="KW-0540">Nuclease</keyword>
<dbReference type="GO" id="GO:0005737">
    <property type="term" value="C:cytoplasm"/>
    <property type="evidence" value="ECO:0007669"/>
    <property type="project" value="UniProtKB-SubCell"/>
</dbReference>
<keyword evidence="9" id="KW-0378">Hydrolase</keyword>
<evidence type="ECO:0000256" key="11">
    <source>
        <dbReference type="ARBA" id="ARBA00030126"/>
    </source>
</evidence>
<evidence type="ECO:0000313" key="15">
    <source>
        <dbReference type="RefSeq" id="XP_022311663.1"/>
    </source>
</evidence>
<dbReference type="PANTHER" id="PTHR22930:SF289">
    <property type="entry name" value="DDE TNP4 DOMAIN-CONTAINING PROTEIN-RELATED"/>
    <property type="match status" value="1"/>
</dbReference>
<dbReference type="Proteomes" id="UP000694844">
    <property type="component" value="Chromosome 10"/>
</dbReference>
<gene>
    <name evidence="16" type="primary">LOC111121625</name>
    <name evidence="15" type="synonym">LOC111116903</name>
</gene>
<evidence type="ECO:0000313" key="14">
    <source>
        <dbReference type="Proteomes" id="UP000694844"/>
    </source>
</evidence>
<proteinExistence type="inferred from homology"/>
<dbReference type="Proteomes" id="UP000694844">
    <property type="component" value="Chromosome 2"/>
</dbReference>
<dbReference type="AlphaFoldDB" id="A0A8B8CS97"/>
<evidence type="ECO:0000256" key="6">
    <source>
        <dbReference type="ARBA" id="ARBA00022490"/>
    </source>
</evidence>
<protein>
    <recommendedName>
        <fullName evidence="5">Putative nuclease HARBI1</fullName>
    </recommendedName>
    <alternativeName>
        <fullName evidence="11">Harbinger transposase-derived nuclease</fullName>
    </alternativeName>
</protein>
<evidence type="ECO:0000313" key="16">
    <source>
        <dbReference type="RefSeq" id="XP_022318688.1"/>
    </source>
</evidence>
<dbReference type="KEGG" id="cvn:111116903"/>
<comment type="similarity">
    <text evidence="4">Belongs to the HARBI1 family.</text>
</comment>
<evidence type="ECO:0000256" key="9">
    <source>
        <dbReference type="ARBA" id="ARBA00022801"/>
    </source>
</evidence>
<dbReference type="GO" id="GO:0004518">
    <property type="term" value="F:nuclease activity"/>
    <property type="evidence" value="ECO:0007669"/>
    <property type="project" value="UniProtKB-KW"/>
</dbReference>
<evidence type="ECO:0000256" key="3">
    <source>
        <dbReference type="ARBA" id="ARBA00004496"/>
    </source>
</evidence>
<dbReference type="RefSeq" id="XP_022318688.1">
    <property type="nucleotide sequence ID" value="XM_022462980.1"/>
</dbReference>
<comment type="subcellular location">
    <subcellularLocation>
        <location evidence="3">Cytoplasm</location>
    </subcellularLocation>
    <subcellularLocation>
        <location evidence="2">Nucleus</location>
    </subcellularLocation>
</comment>
<evidence type="ECO:0000256" key="2">
    <source>
        <dbReference type="ARBA" id="ARBA00004123"/>
    </source>
</evidence>
<dbReference type="InterPro" id="IPR026103">
    <property type="entry name" value="HARBI1_animal"/>
</dbReference>
<evidence type="ECO:0000256" key="7">
    <source>
        <dbReference type="ARBA" id="ARBA00022722"/>
    </source>
</evidence>
<dbReference type="InterPro" id="IPR027806">
    <property type="entry name" value="HARBI1_dom"/>
</dbReference>
<evidence type="ECO:0000259" key="13">
    <source>
        <dbReference type="Pfam" id="PF13359"/>
    </source>
</evidence>
<dbReference type="KEGG" id="cvn:111121625"/>
<sequence>MAARRRRRQRRRGRFRRMPSKRVIRDRLNPLEVYTDDELFERYRFRRATIVFLLDMIGRDLLDSSRNNALPPMLQLFVCLRFFATGAFHKLIGDSMHISECTVGRCCKSVTEALLRIRNLFIAFPKDDKARTTKQEFIKIAGFPNVLGCVDGTFIRIIAPTENEPDFVNRKGFHSLNVQMVCGANYTFNSVCANWPGSVHDSRIWRESALCQQFERGEHNGFLLGDSGYPCRRFLMTPYLNPQNETQQRFNASLCRTRVLIEQSFGILKRRFSCLQGTLRTTPEQAVSYVVACVILHNLGIQTGDVMDRQDQPADAFNPTAHQVTCNSQEGSHMRDYIAQTYFG</sequence>
<dbReference type="InterPro" id="IPR045249">
    <property type="entry name" value="HARBI1-like"/>
</dbReference>
<evidence type="ECO:0000256" key="12">
    <source>
        <dbReference type="ARBA" id="ARBA00045850"/>
    </source>
</evidence>
<name>A0A8B8CS97_CRAVI</name>
<organism evidence="14 16">
    <name type="scientific">Crassostrea virginica</name>
    <name type="common">Eastern oyster</name>
    <dbReference type="NCBI Taxonomy" id="6565"/>
    <lineage>
        <taxon>Eukaryota</taxon>
        <taxon>Metazoa</taxon>
        <taxon>Spiralia</taxon>
        <taxon>Lophotrochozoa</taxon>
        <taxon>Mollusca</taxon>
        <taxon>Bivalvia</taxon>
        <taxon>Autobranchia</taxon>
        <taxon>Pteriomorphia</taxon>
        <taxon>Ostreida</taxon>
        <taxon>Ostreoidea</taxon>
        <taxon>Ostreidae</taxon>
        <taxon>Crassostrea</taxon>
    </lineage>
</organism>
<dbReference type="GO" id="GO:0016787">
    <property type="term" value="F:hydrolase activity"/>
    <property type="evidence" value="ECO:0007669"/>
    <property type="project" value="UniProtKB-KW"/>
</dbReference>
<evidence type="ECO:0000256" key="8">
    <source>
        <dbReference type="ARBA" id="ARBA00022723"/>
    </source>
</evidence>
<dbReference type="Pfam" id="PF13359">
    <property type="entry name" value="DDE_Tnp_4"/>
    <property type="match status" value="1"/>
</dbReference>
<feature type="domain" description="DDE Tnp4" evidence="13">
    <location>
        <begin position="150"/>
        <end position="298"/>
    </location>
</feature>
<evidence type="ECO:0000256" key="1">
    <source>
        <dbReference type="ARBA" id="ARBA00001968"/>
    </source>
</evidence>
<accession>A0A8B8CS97</accession>
<dbReference type="OrthoDB" id="6045638at2759"/>
<dbReference type="GeneID" id="111121625"/>
<keyword evidence="10" id="KW-0539">Nucleus</keyword>
<keyword evidence="6" id="KW-0963">Cytoplasm</keyword>
<keyword evidence="14" id="KW-1185">Reference proteome</keyword>
<dbReference type="RefSeq" id="XP_022311663.1">
    <property type="nucleotide sequence ID" value="XM_022455955.1"/>
</dbReference>
<comment type="function">
    <text evidence="12">Transposase-derived protein that may have nuclease activity. Does not have transposase activity.</text>
</comment>
<keyword evidence="8" id="KW-0479">Metal-binding</keyword>
<evidence type="ECO:0000256" key="10">
    <source>
        <dbReference type="ARBA" id="ARBA00023242"/>
    </source>
</evidence>
<reference evidence="15 16" key="1">
    <citation type="submission" date="2025-04" db="UniProtKB">
        <authorList>
            <consortium name="RefSeq"/>
        </authorList>
    </citation>
    <scope>IDENTIFICATION</scope>
    <source>
        <tissue evidence="15 16">Whole sample</tissue>
    </source>
</reference>